<dbReference type="CDD" id="cd06326">
    <property type="entry name" value="PBP1_ABC_ligand_binding-like"/>
    <property type="match status" value="1"/>
</dbReference>
<dbReference type="EMBL" id="JACIET010000001">
    <property type="protein sequence ID" value="MBB4011291.1"/>
    <property type="molecule type" value="Genomic_DNA"/>
</dbReference>
<keyword evidence="4" id="KW-0029">Amino-acid transport</keyword>
<sequence length="391" mass="40966">MSRRSIRVIAVTLGFLASAGVSAAEWVVAQVAGFTGPSAHIGLDLRAGATIAINGINARGGIAGRKIRLVSQDDANDPEKTAVMARSLLEKEHAIALFGTGNSDTTAAVIKAGLLDSSGVPLIGPRSGAANVLKPANANVFVTRATYVDELSALFRHCAGSGFQNIAVVYQQDGFGSDLLASAERLADAHKIRLVAKVPYAAKPAQRNQVTSTPDVRAAIDALVRVPHQAVLLATEFDVAASLISTYKGDANPGMLMTVSANDGESLAQRIGLARARGVWVTETVPAPRNQGVPLVRKFIGDLKAGGVAEADIEDMKLTAPMLEGYVAMQVIIEGLRRAGPTADPVKLARAVQGIRDLDLGGYRISFDGESRSGSRFVEVGVLDRNGDVIR</sequence>
<reference evidence="7 8" key="1">
    <citation type="submission" date="2020-08" db="EMBL/GenBank/DDBJ databases">
        <title>Genomic Encyclopedia of Type Strains, Phase IV (KMG-IV): sequencing the most valuable type-strain genomes for metagenomic binning, comparative biology and taxonomic classification.</title>
        <authorList>
            <person name="Goeker M."/>
        </authorList>
    </citation>
    <scope>NUCLEOTIDE SEQUENCE [LARGE SCALE GENOMIC DNA]</scope>
    <source>
        <strain evidence="7 8">DSM 106739</strain>
    </source>
</reference>
<feature type="signal peptide" evidence="5">
    <location>
        <begin position="1"/>
        <end position="23"/>
    </location>
</feature>
<dbReference type="AlphaFoldDB" id="A0A840BCN8"/>
<evidence type="ECO:0000256" key="2">
    <source>
        <dbReference type="ARBA" id="ARBA00022448"/>
    </source>
</evidence>
<comment type="similarity">
    <text evidence="1">Belongs to the leucine-binding protein family.</text>
</comment>
<dbReference type="SUPFAM" id="SSF53822">
    <property type="entry name" value="Periplasmic binding protein-like I"/>
    <property type="match status" value="1"/>
</dbReference>
<dbReference type="Proteomes" id="UP000561045">
    <property type="component" value="Unassembled WGS sequence"/>
</dbReference>
<dbReference type="PANTHER" id="PTHR47235:SF1">
    <property type="entry name" value="BLR6548 PROTEIN"/>
    <property type="match status" value="1"/>
</dbReference>
<dbReference type="InterPro" id="IPR028081">
    <property type="entry name" value="Leu-bd"/>
</dbReference>
<dbReference type="Pfam" id="PF13458">
    <property type="entry name" value="Peripla_BP_6"/>
    <property type="match status" value="1"/>
</dbReference>
<feature type="chain" id="PRO_5032682502" evidence="5">
    <location>
        <begin position="24"/>
        <end position="391"/>
    </location>
</feature>
<evidence type="ECO:0000313" key="8">
    <source>
        <dbReference type="Proteomes" id="UP000561045"/>
    </source>
</evidence>
<gene>
    <name evidence="7" type="ORF">GGR36_000599</name>
</gene>
<protein>
    <submittedName>
        <fullName evidence="7">ABC-type branched-subunit amino acid transport system substrate-binding protein</fullName>
    </submittedName>
</protein>
<keyword evidence="3 5" id="KW-0732">Signal</keyword>
<proteinExistence type="inferred from homology"/>
<dbReference type="Gene3D" id="3.40.50.2300">
    <property type="match status" value="2"/>
</dbReference>
<dbReference type="GO" id="GO:0006865">
    <property type="term" value="P:amino acid transport"/>
    <property type="evidence" value="ECO:0007669"/>
    <property type="project" value="UniProtKB-KW"/>
</dbReference>
<dbReference type="PRINTS" id="PR00337">
    <property type="entry name" value="LEUILEVALBP"/>
</dbReference>
<keyword evidence="8" id="KW-1185">Reference proteome</keyword>
<evidence type="ECO:0000256" key="5">
    <source>
        <dbReference type="SAM" id="SignalP"/>
    </source>
</evidence>
<evidence type="ECO:0000313" key="7">
    <source>
        <dbReference type="EMBL" id="MBB4011291.1"/>
    </source>
</evidence>
<comment type="caution">
    <text evidence="7">The sequence shown here is derived from an EMBL/GenBank/DDBJ whole genome shotgun (WGS) entry which is preliminary data.</text>
</comment>
<keyword evidence="2" id="KW-0813">Transport</keyword>
<name>A0A840BCN8_9RHOO</name>
<organism evidence="7 8">
    <name type="scientific">Niveibacterium umoris</name>
    <dbReference type="NCBI Taxonomy" id="1193620"/>
    <lineage>
        <taxon>Bacteria</taxon>
        <taxon>Pseudomonadati</taxon>
        <taxon>Pseudomonadota</taxon>
        <taxon>Betaproteobacteria</taxon>
        <taxon>Rhodocyclales</taxon>
        <taxon>Rhodocyclaceae</taxon>
        <taxon>Niveibacterium</taxon>
    </lineage>
</organism>
<accession>A0A840BCN8</accession>
<evidence type="ECO:0000256" key="4">
    <source>
        <dbReference type="ARBA" id="ARBA00022970"/>
    </source>
</evidence>
<evidence type="ECO:0000256" key="1">
    <source>
        <dbReference type="ARBA" id="ARBA00010062"/>
    </source>
</evidence>
<evidence type="ECO:0000259" key="6">
    <source>
        <dbReference type="Pfam" id="PF13458"/>
    </source>
</evidence>
<feature type="domain" description="Leucine-binding protein" evidence="6">
    <location>
        <begin position="28"/>
        <end position="376"/>
    </location>
</feature>
<evidence type="ECO:0000256" key="3">
    <source>
        <dbReference type="ARBA" id="ARBA00022729"/>
    </source>
</evidence>
<dbReference type="PANTHER" id="PTHR47235">
    <property type="entry name" value="BLR6548 PROTEIN"/>
    <property type="match status" value="1"/>
</dbReference>
<dbReference type="RefSeq" id="WP_183631704.1">
    <property type="nucleotide sequence ID" value="NZ_BAABLE010000011.1"/>
</dbReference>
<dbReference type="InterPro" id="IPR000709">
    <property type="entry name" value="Leu_Ile_Val-bd"/>
</dbReference>
<dbReference type="InterPro" id="IPR028082">
    <property type="entry name" value="Peripla_BP_I"/>
</dbReference>